<dbReference type="RefSeq" id="WP_185162998.1">
    <property type="nucleotide sequence ID" value="NZ_JACKWY010000001.1"/>
</dbReference>
<feature type="domain" description="Transposase IS116/IS110/IS902 C-terminal" evidence="1">
    <location>
        <begin position="109"/>
        <end position="190"/>
    </location>
</feature>
<dbReference type="Pfam" id="PF02371">
    <property type="entry name" value="Transposase_20"/>
    <property type="match status" value="1"/>
</dbReference>
<reference evidence="2 3" key="1">
    <citation type="submission" date="2020-08" db="EMBL/GenBank/DDBJ databases">
        <title>Clostridia isolated from Swiss meat.</title>
        <authorList>
            <person name="Wambui J."/>
            <person name="Stevens M.J.A."/>
            <person name="Stephan R."/>
        </authorList>
    </citation>
    <scope>NUCLEOTIDE SEQUENCE [LARGE SCALE GENOMIC DNA]</scope>
    <source>
        <strain evidence="2 3">CM001</strain>
    </source>
</reference>
<dbReference type="EMBL" id="JACKWY010000001">
    <property type="protein sequence ID" value="MBB6713113.1"/>
    <property type="molecule type" value="Genomic_DNA"/>
</dbReference>
<dbReference type="InterPro" id="IPR047650">
    <property type="entry name" value="Transpos_IS110"/>
</dbReference>
<dbReference type="InterPro" id="IPR003346">
    <property type="entry name" value="Transposase_20"/>
</dbReference>
<evidence type="ECO:0000313" key="2">
    <source>
        <dbReference type="EMBL" id="MBB6713113.1"/>
    </source>
</evidence>
<evidence type="ECO:0000313" key="3">
    <source>
        <dbReference type="Proteomes" id="UP000585258"/>
    </source>
</evidence>
<protein>
    <submittedName>
        <fullName evidence="2">IS110 family transposase</fullName>
    </submittedName>
</protein>
<sequence>MRTIFSDIVCKSSLVILHSLSFPADICNKSPKDIVDLFRAANIKQGIGLKKATEIIYLSQNSIGLSYGNNVAKFEIVSLIDTYRFLMDRLEKINIEIQRVTEMIPYYNKLNAIDGLGTVTISNIISQIGDISNFNSPKQLIKLAGLSLKENSSGKHKGVTTISKRGRSKLRAALYVAVITLVVNNDEFKLLHKYYKTRPVNPLTGKQSLIALCGKLLKLIFGIVKHNEEYNPNKFLEGIKPKLIELKIAA</sequence>
<dbReference type="GO" id="GO:0004803">
    <property type="term" value="F:transposase activity"/>
    <property type="evidence" value="ECO:0007669"/>
    <property type="project" value="InterPro"/>
</dbReference>
<dbReference type="Proteomes" id="UP000585258">
    <property type="component" value="Unassembled WGS sequence"/>
</dbReference>
<dbReference type="GO" id="GO:0003677">
    <property type="term" value="F:DNA binding"/>
    <property type="evidence" value="ECO:0007669"/>
    <property type="project" value="InterPro"/>
</dbReference>
<organism evidence="2 3">
    <name type="scientific">Clostridium gasigenes</name>
    <dbReference type="NCBI Taxonomy" id="94869"/>
    <lineage>
        <taxon>Bacteria</taxon>
        <taxon>Bacillati</taxon>
        <taxon>Bacillota</taxon>
        <taxon>Clostridia</taxon>
        <taxon>Eubacteriales</taxon>
        <taxon>Clostridiaceae</taxon>
        <taxon>Clostridium</taxon>
    </lineage>
</organism>
<gene>
    <name evidence="2" type="ORF">H7E68_00010</name>
</gene>
<dbReference type="GO" id="GO:0006313">
    <property type="term" value="P:DNA transposition"/>
    <property type="evidence" value="ECO:0007669"/>
    <property type="project" value="InterPro"/>
</dbReference>
<name>A0A7X0S8P9_9CLOT</name>
<proteinExistence type="predicted"/>
<dbReference type="PANTHER" id="PTHR33055">
    <property type="entry name" value="TRANSPOSASE FOR INSERTION SEQUENCE ELEMENT IS1111A"/>
    <property type="match status" value="1"/>
</dbReference>
<dbReference type="AlphaFoldDB" id="A0A7X0S8P9"/>
<accession>A0A7X0S8P9</accession>
<evidence type="ECO:0000259" key="1">
    <source>
        <dbReference type="Pfam" id="PF02371"/>
    </source>
</evidence>
<comment type="caution">
    <text evidence="2">The sequence shown here is derived from an EMBL/GenBank/DDBJ whole genome shotgun (WGS) entry which is preliminary data.</text>
</comment>